<dbReference type="SUPFAM" id="SSF53448">
    <property type="entry name" value="Nucleotide-diphospho-sugar transferases"/>
    <property type="match status" value="1"/>
</dbReference>
<dbReference type="RefSeq" id="WP_015108846.1">
    <property type="nucleotide sequence ID" value="NC_019675.1"/>
</dbReference>
<dbReference type="GO" id="GO:0016740">
    <property type="term" value="F:transferase activity"/>
    <property type="evidence" value="ECO:0007669"/>
    <property type="project" value="UniProtKB-KW"/>
</dbReference>
<evidence type="ECO:0000313" key="3">
    <source>
        <dbReference type="Proteomes" id="UP000010388"/>
    </source>
</evidence>
<feature type="domain" description="Glycosyltransferase 2-like" evidence="1">
    <location>
        <begin position="25"/>
        <end position="135"/>
    </location>
</feature>
<dbReference type="eggNOG" id="COG0463">
    <property type="taxonomic scope" value="Bacteria"/>
</dbReference>
<dbReference type="EMBL" id="CP003495">
    <property type="protein sequence ID" value="AFY28393.1"/>
    <property type="molecule type" value="Genomic_DNA"/>
</dbReference>
<protein>
    <submittedName>
        <fullName evidence="2">Glycosyl transferase</fullName>
    </submittedName>
</protein>
<dbReference type="STRING" id="292564.Cyagr_1215"/>
<evidence type="ECO:0000259" key="1">
    <source>
        <dbReference type="Pfam" id="PF00535"/>
    </source>
</evidence>
<sequence>MSATPPPGPATGTTPPDGAAAGLTLIVPTLDSHQLLPRLVNSLQRQSWPHWKVLFIDGPSGTEHRAWLEALCHRDHRFRWQPQDPALPGIFGAMNQGFREAPPEDWLLFWGSDDWAPFRTVLEEAMEATQRGPRGGQPPDLVVCSGRYADKGPDGATRLGRRTAFSSCRAFRLSLFLGSTPPHQATLIGPGARRRLDHYAEPFRLSADLDYFLRLSTSRDLRARGLDLELVHMGEAGASGQQTGRRLHEVVLAYRRAFGWLWGLPFVLRYVRRLWSRRPGAGQGQTPPRRDR</sequence>
<dbReference type="PATRIC" id="fig|292564.3.peg.1164"/>
<dbReference type="Gene3D" id="3.90.550.10">
    <property type="entry name" value="Spore Coat Polysaccharide Biosynthesis Protein SpsA, Chain A"/>
    <property type="match status" value="1"/>
</dbReference>
<proteinExistence type="predicted"/>
<gene>
    <name evidence="2" type="ordered locus">Cyagr_1215</name>
</gene>
<dbReference type="InterPro" id="IPR050834">
    <property type="entry name" value="Glycosyltransf_2"/>
</dbReference>
<dbReference type="PANTHER" id="PTHR43685:SF2">
    <property type="entry name" value="GLYCOSYLTRANSFERASE 2-LIKE DOMAIN-CONTAINING PROTEIN"/>
    <property type="match status" value="1"/>
</dbReference>
<dbReference type="GO" id="GO:0044010">
    <property type="term" value="P:single-species biofilm formation"/>
    <property type="evidence" value="ECO:0007669"/>
    <property type="project" value="TreeGrafter"/>
</dbReference>
<dbReference type="PANTHER" id="PTHR43685">
    <property type="entry name" value="GLYCOSYLTRANSFERASE"/>
    <property type="match status" value="1"/>
</dbReference>
<dbReference type="Pfam" id="PF00535">
    <property type="entry name" value="Glycos_transf_2"/>
    <property type="match status" value="1"/>
</dbReference>
<evidence type="ECO:0000313" key="2">
    <source>
        <dbReference type="EMBL" id="AFY28393.1"/>
    </source>
</evidence>
<keyword evidence="2" id="KW-0808">Transferase</keyword>
<dbReference type="KEGG" id="cgc:Cyagr_1215"/>
<name>K9P603_CYAGP</name>
<dbReference type="AlphaFoldDB" id="K9P603"/>
<reference evidence="3" key="1">
    <citation type="journal article" date="2013" name="Proc. Natl. Acad. Sci. U.S.A.">
        <title>Improving the coverage of the cyanobacterial phylum using diversity-driven genome sequencing.</title>
        <authorList>
            <person name="Shih P.M."/>
            <person name="Wu D."/>
            <person name="Latifi A."/>
            <person name="Axen S.D."/>
            <person name="Fewer D.P."/>
            <person name="Talla E."/>
            <person name="Calteau A."/>
            <person name="Cai F."/>
            <person name="Tandeau de Marsac N."/>
            <person name="Rippka R."/>
            <person name="Herdman M."/>
            <person name="Sivonen K."/>
            <person name="Coursin T."/>
            <person name="Laurent T."/>
            <person name="Goodwin L."/>
            <person name="Nolan M."/>
            <person name="Davenport K.W."/>
            <person name="Han C.S."/>
            <person name="Rubin E.M."/>
            <person name="Eisen J.A."/>
            <person name="Woyke T."/>
            <person name="Gugger M."/>
            <person name="Kerfeld C.A."/>
        </authorList>
    </citation>
    <scope>NUCLEOTIDE SEQUENCE [LARGE SCALE GENOMIC DNA]</scope>
    <source>
        <strain evidence="3">ATCC 27147 / PCC 6307</strain>
    </source>
</reference>
<dbReference type="InterPro" id="IPR029044">
    <property type="entry name" value="Nucleotide-diphossugar_trans"/>
</dbReference>
<dbReference type="InterPro" id="IPR001173">
    <property type="entry name" value="Glyco_trans_2-like"/>
</dbReference>
<accession>K9P603</accession>
<dbReference type="Proteomes" id="UP000010388">
    <property type="component" value="Chromosome"/>
</dbReference>
<dbReference type="HOGENOM" id="CLU_1045306_0_0_3"/>
<organism evidence="2 3">
    <name type="scientific">Cyanobium gracile (strain ATCC 27147 / PCC 6307)</name>
    <dbReference type="NCBI Taxonomy" id="292564"/>
    <lineage>
        <taxon>Bacteria</taxon>
        <taxon>Bacillati</taxon>
        <taxon>Cyanobacteriota</taxon>
        <taxon>Cyanophyceae</taxon>
        <taxon>Synechococcales</taxon>
        <taxon>Prochlorococcaceae</taxon>
        <taxon>Cyanobium</taxon>
    </lineage>
</organism>